<keyword evidence="4" id="KW-0223">Dioxygenase</keyword>
<dbReference type="Proteomes" id="UP000625568">
    <property type="component" value="Chromosome 2"/>
</dbReference>
<proteinExistence type="predicted"/>
<dbReference type="InterPro" id="IPR006620">
    <property type="entry name" value="Pro_4_hyd_alph"/>
</dbReference>
<reference evidence="8 9" key="1">
    <citation type="submission" date="2021-02" db="EMBL/GenBank/DDBJ databases">
        <title>FDA dAtabase for Regulatory Grade micrObial Sequences (FDA-ARGOS): Supporting development and validation of Infectious Disease Dx tests.</title>
        <authorList>
            <person name="Minogue T."/>
            <person name="Wolcott M."/>
            <person name="Wasieloski L."/>
            <person name="Aguilar W."/>
            <person name="Moore D."/>
            <person name="Jaissle J."/>
            <person name="Tallon L."/>
            <person name="Sadzewicz L."/>
            <person name="Zhao X."/>
            <person name="Boylan J."/>
            <person name="Ott S."/>
            <person name="Bowen H."/>
            <person name="Vavikolanu K."/>
            <person name="Mehta A."/>
            <person name="Aluvathingal J."/>
            <person name="Nadendla S."/>
            <person name="Yan Y."/>
            <person name="Sichtig H."/>
        </authorList>
    </citation>
    <scope>NUCLEOTIDE SEQUENCE [LARGE SCALE GENOMIC DNA]</scope>
    <source>
        <strain evidence="8 9">FDAARGOS_1272</strain>
    </source>
</reference>
<dbReference type="GO" id="GO:0031418">
    <property type="term" value="F:L-ascorbic acid binding"/>
    <property type="evidence" value="ECO:0007669"/>
    <property type="project" value="UniProtKB-KW"/>
</dbReference>
<dbReference type="AlphaFoldDB" id="A0A892IJ57"/>
<evidence type="ECO:0000256" key="2">
    <source>
        <dbReference type="ARBA" id="ARBA00022723"/>
    </source>
</evidence>
<organism evidence="8 9">
    <name type="scientific">Burkholderia dolosa</name>
    <dbReference type="NCBI Taxonomy" id="152500"/>
    <lineage>
        <taxon>Bacteria</taxon>
        <taxon>Pseudomonadati</taxon>
        <taxon>Pseudomonadota</taxon>
        <taxon>Betaproteobacteria</taxon>
        <taxon>Burkholderiales</taxon>
        <taxon>Burkholderiaceae</taxon>
        <taxon>Burkholderia</taxon>
        <taxon>Burkholderia cepacia complex</taxon>
    </lineage>
</organism>
<dbReference type="GO" id="GO:0005506">
    <property type="term" value="F:iron ion binding"/>
    <property type="evidence" value="ECO:0007669"/>
    <property type="project" value="InterPro"/>
</dbReference>
<evidence type="ECO:0000256" key="4">
    <source>
        <dbReference type="ARBA" id="ARBA00022964"/>
    </source>
</evidence>
<evidence type="ECO:0000259" key="7">
    <source>
        <dbReference type="PROSITE" id="PS51471"/>
    </source>
</evidence>
<dbReference type="InterPro" id="IPR045054">
    <property type="entry name" value="P4HA-like"/>
</dbReference>
<evidence type="ECO:0000256" key="5">
    <source>
        <dbReference type="ARBA" id="ARBA00023002"/>
    </source>
</evidence>
<keyword evidence="5" id="KW-0560">Oxidoreductase</keyword>
<evidence type="ECO:0000256" key="6">
    <source>
        <dbReference type="ARBA" id="ARBA00023004"/>
    </source>
</evidence>
<sequence length="262" mass="29374">MIEMMVDAGFGSDEAKVALETTVADHGDMRGVEAAMPVRKYGEYQYDACPIAVGNVIDAADRRIPVLIRCERPQIVVFGNVLDQDECDEMIQRSMHKLEQSTTVNAETGTQEVIRHRTSHGTWFQNGEDALIRRIETRLAALMNCPVENGEGLQVLRYTPGGEYRSHYDYFQPTAAGSLTHVRTGGQRVATLIVYLNDVPSGGETVFPEAGISVVPRRGDAVYFRYMNRLRQLDPATLHAGAPVRDGEKWIMTKWVRERPYV</sequence>
<dbReference type="SMART" id="SM00702">
    <property type="entry name" value="P4Hc"/>
    <property type="match status" value="1"/>
</dbReference>
<dbReference type="PANTHER" id="PTHR10869">
    <property type="entry name" value="PROLYL 4-HYDROXYLASE ALPHA SUBUNIT"/>
    <property type="match status" value="1"/>
</dbReference>
<evidence type="ECO:0000313" key="8">
    <source>
        <dbReference type="EMBL" id="QRO80819.1"/>
    </source>
</evidence>
<evidence type="ECO:0000313" key="9">
    <source>
        <dbReference type="Proteomes" id="UP000625568"/>
    </source>
</evidence>
<dbReference type="EMBL" id="CP069483">
    <property type="protein sequence ID" value="QRO80819.1"/>
    <property type="molecule type" value="Genomic_DNA"/>
</dbReference>
<evidence type="ECO:0000256" key="1">
    <source>
        <dbReference type="ARBA" id="ARBA00001961"/>
    </source>
</evidence>
<dbReference type="InterPro" id="IPR044862">
    <property type="entry name" value="Pro_4_hyd_alph_FE2OG_OXY"/>
</dbReference>
<dbReference type="Gene3D" id="2.60.120.620">
    <property type="entry name" value="q2cbj1_9rhob like domain"/>
    <property type="match status" value="1"/>
</dbReference>
<accession>A0A892IJ57</accession>
<dbReference type="Pfam" id="PF13640">
    <property type="entry name" value="2OG-FeII_Oxy_3"/>
    <property type="match status" value="1"/>
</dbReference>
<dbReference type="InterPro" id="IPR005123">
    <property type="entry name" value="Oxoglu/Fe-dep_dioxygenase_dom"/>
</dbReference>
<dbReference type="PROSITE" id="PS51471">
    <property type="entry name" value="FE2OG_OXY"/>
    <property type="match status" value="1"/>
</dbReference>
<feature type="domain" description="Fe2OG dioxygenase" evidence="7">
    <location>
        <begin position="149"/>
        <end position="258"/>
    </location>
</feature>
<keyword evidence="3" id="KW-0847">Vitamin C</keyword>
<evidence type="ECO:0000256" key="3">
    <source>
        <dbReference type="ARBA" id="ARBA00022896"/>
    </source>
</evidence>
<dbReference type="PANTHER" id="PTHR10869:SF246">
    <property type="entry name" value="TRANSMEMBRANE PROLYL 4-HYDROXYLASE"/>
    <property type="match status" value="1"/>
</dbReference>
<comment type="cofactor">
    <cofactor evidence="1">
        <name>L-ascorbate</name>
        <dbReference type="ChEBI" id="CHEBI:38290"/>
    </cofactor>
</comment>
<keyword evidence="6" id="KW-0408">Iron</keyword>
<gene>
    <name evidence="8" type="ORF">I6K02_25120</name>
</gene>
<keyword evidence="9" id="KW-1185">Reference proteome</keyword>
<keyword evidence="2" id="KW-0479">Metal-binding</keyword>
<name>A0A892IJ57_9BURK</name>
<dbReference type="GO" id="GO:0004656">
    <property type="term" value="F:procollagen-proline 4-dioxygenase activity"/>
    <property type="evidence" value="ECO:0007669"/>
    <property type="project" value="TreeGrafter"/>
</dbReference>
<protein>
    <submittedName>
        <fullName evidence="8">2OG-Fe(II) oxygenase</fullName>
    </submittedName>
</protein>